<dbReference type="Proteomes" id="UP000694867">
    <property type="component" value="Unplaced"/>
</dbReference>
<dbReference type="GeneID" id="100898415"/>
<evidence type="ECO:0000313" key="9">
    <source>
        <dbReference type="RefSeq" id="XP_003743384.1"/>
    </source>
</evidence>
<dbReference type="InterPro" id="IPR036259">
    <property type="entry name" value="MFS_trans_sf"/>
</dbReference>
<evidence type="ECO:0000256" key="1">
    <source>
        <dbReference type="ARBA" id="ARBA00004141"/>
    </source>
</evidence>
<evidence type="ECO:0000313" key="8">
    <source>
        <dbReference type="Proteomes" id="UP000694867"/>
    </source>
</evidence>
<evidence type="ECO:0000256" key="4">
    <source>
        <dbReference type="ARBA" id="ARBA00022989"/>
    </source>
</evidence>
<dbReference type="GO" id="GO:0016020">
    <property type="term" value="C:membrane"/>
    <property type="evidence" value="ECO:0007669"/>
    <property type="project" value="UniProtKB-SubCell"/>
</dbReference>
<evidence type="ECO:0000256" key="5">
    <source>
        <dbReference type="ARBA" id="ARBA00023136"/>
    </source>
</evidence>
<evidence type="ECO:0000259" key="7">
    <source>
        <dbReference type="PROSITE" id="PS50850"/>
    </source>
</evidence>
<accession>A0AAJ6QTG7</accession>
<protein>
    <submittedName>
        <fullName evidence="9">MFS-type transporter SLC18B1-like</fullName>
    </submittedName>
</protein>
<dbReference type="RefSeq" id="XP_003743384.1">
    <property type="nucleotide sequence ID" value="XM_003743336.2"/>
</dbReference>
<proteinExistence type="predicted"/>
<comment type="subcellular location">
    <subcellularLocation>
        <location evidence="1">Membrane</location>
        <topology evidence="1">Multi-pass membrane protein</topology>
    </subcellularLocation>
</comment>
<evidence type="ECO:0000256" key="2">
    <source>
        <dbReference type="ARBA" id="ARBA00022448"/>
    </source>
</evidence>
<dbReference type="InterPro" id="IPR050930">
    <property type="entry name" value="MFS_Vesicular_Transporter"/>
</dbReference>
<feature type="transmembrane region" description="Helical" evidence="6">
    <location>
        <begin position="370"/>
        <end position="393"/>
    </location>
</feature>
<organism evidence="8 9">
    <name type="scientific">Galendromus occidentalis</name>
    <name type="common">western predatory mite</name>
    <dbReference type="NCBI Taxonomy" id="34638"/>
    <lineage>
        <taxon>Eukaryota</taxon>
        <taxon>Metazoa</taxon>
        <taxon>Ecdysozoa</taxon>
        <taxon>Arthropoda</taxon>
        <taxon>Chelicerata</taxon>
        <taxon>Arachnida</taxon>
        <taxon>Acari</taxon>
        <taxon>Parasitiformes</taxon>
        <taxon>Mesostigmata</taxon>
        <taxon>Gamasina</taxon>
        <taxon>Phytoseioidea</taxon>
        <taxon>Phytoseiidae</taxon>
        <taxon>Typhlodrominae</taxon>
        <taxon>Galendromus</taxon>
    </lineage>
</organism>
<feature type="transmembrane region" description="Helical" evidence="6">
    <location>
        <begin position="307"/>
        <end position="328"/>
    </location>
</feature>
<dbReference type="PANTHER" id="PTHR23506">
    <property type="entry name" value="GH10249P"/>
    <property type="match status" value="1"/>
</dbReference>
<feature type="domain" description="Major facilitator superfamily (MFS) profile" evidence="7">
    <location>
        <begin position="235"/>
        <end position="441"/>
    </location>
</feature>
<dbReference type="PROSITE" id="PS50850">
    <property type="entry name" value="MFS"/>
    <property type="match status" value="1"/>
</dbReference>
<dbReference type="Pfam" id="PF07690">
    <property type="entry name" value="MFS_1"/>
    <property type="match status" value="1"/>
</dbReference>
<keyword evidence="5 6" id="KW-0472">Membrane</keyword>
<feature type="transmembrane region" description="Helical" evidence="6">
    <location>
        <begin position="193"/>
        <end position="214"/>
    </location>
</feature>
<name>A0AAJ6QTG7_9ACAR</name>
<feature type="transmembrane region" description="Helical" evidence="6">
    <location>
        <begin position="126"/>
        <end position="150"/>
    </location>
</feature>
<reference evidence="9" key="1">
    <citation type="submission" date="2025-08" db="UniProtKB">
        <authorList>
            <consortium name="RefSeq"/>
        </authorList>
    </citation>
    <scope>IDENTIFICATION</scope>
</reference>
<feature type="transmembrane region" description="Helical" evidence="6">
    <location>
        <begin position="162"/>
        <end position="181"/>
    </location>
</feature>
<feature type="transmembrane region" description="Helical" evidence="6">
    <location>
        <begin position="235"/>
        <end position="256"/>
    </location>
</feature>
<dbReference type="InterPro" id="IPR020846">
    <property type="entry name" value="MFS_dom"/>
</dbReference>
<keyword evidence="8" id="KW-1185">Reference proteome</keyword>
<keyword evidence="3 6" id="KW-0812">Transmembrane</keyword>
<feature type="transmembrane region" description="Helical" evidence="6">
    <location>
        <begin position="29"/>
        <end position="47"/>
    </location>
</feature>
<keyword evidence="2" id="KW-0813">Transport</keyword>
<dbReference type="SUPFAM" id="SSF103473">
    <property type="entry name" value="MFS general substrate transporter"/>
    <property type="match status" value="1"/>
</dbReference>
<sequence>MAMITDTSPETGLDVPASPKGLSWKRASCVLLFVCFGFLLQGANYSHMTSFFNIYALEVKGLSSAEYGVIMGANCFVMVFVSPLTANIVDMKYFKDKNIMLVAWTVDATFCLALSLVYKLGPGLPFFIGSLTIRLLEAFGCAVGFVMPYVITGLELSEISHIIIPVLETIYGFSVVAGPAVSGILFDIGGFCLPFWVLGSTLLLLAALGLCFFPQPREINEADGCSVGDGGIRKTLKFPVIVNVLCTISSFVLLSFNESTLALRLNHKFGMSASQSGVLFLFVGGVYALSSLLLGFTSKKISDPRHLVLPCQLIVLFALVLQGPLIPLKQTKEIVIAAQMLLGLGAGPAFVCSYLHSLRYLSNEKETKETHAALGAIFVPATAVGGTIGPLVANILLDFFTYETAVAVSAVQTVLITALLGYTTFAFPRTLKNDKEIVACL</sequence>
<gene>
    <name evidence="9" type="primary">LOC100898415</name>
</gene>
<feature type="transmembrane region" description="Helical" evidence="6">
    <location>
        <begin position="405"/>
        <end position="427"/>
    </location>
</feature>
<dbReference type="KEGG" id="goe:100898415"/>
<dbReference type="AlphaFoldDB" id="A0AAJ6QTG7"/>
<evidence type="ECO:0000256" key="3">
    <source>
        <dbReference type="ARBA" id="ARBA00022692"/>
    </source>
</evidence>
<dbReference type="GO" id="GO:0022857">
    <property type="term" value="F:transmembrane transporter activity"/>
    <property type="evidence" value="ECO:0007669"/>
    <property type="project" value="InterPro"/>
</dbReference>
<feature type="transmembrane region" description="Helical" evidence="6">
    <location>
        <begin position="334"/>
        <end position="358"/>
    </location>
</feature>
<feature type="transmembrane region" description="Helical" evidence="6">
    <location>
        <begin position="101"/>
        <end position="120"/>
    </location>
</feature>
<evidence type="ECO:0000256" key="6">
    <source>
        <dbReference type="SAM" id="Phobius"/>
    </source>
</evidence>
<keyword evidence="4 6" id="KW-1133">Transmembrane helix</keyword>
<feature type="transmembrane region" description="Helical" evidence="6">
    <location>
        <begin position="276"/>
        <end position="295"/>
    </location>
</feature>
<dbReference type="PANTHER" id="PTHR23506:SF26">
    <property type="entry name" value="MFS-TYPE TRANSPORTER SLC18B1"/>
    <property type="match status" value="1"/>
</dbReference>
<dbReference type="InterPro" id="IPR011701">
    <property type="entry name" value="MFS"/>
</dbReference>
<feature type="transmembrane region" description="Helical" evidence="6">
    <location>
        <begin position="67"/>
        <end position="89"/>
    </location>
</feature>
<dbReference type="Gene3D" id="1.20.1250.20">
    <property type="entry name" value="MFS general substrate transporter like domains"/>
    <property type="match status" value="2"/>
</dbReference>